<evidence type="ECO:0000256" key="1">
    <source>
        <dbReference type="ARBA" id="ARBA00022741"/>
    </source>
</evidence>
<proteinExistence type="predicted"/>
<dbReference type="Proteomes" id="UP000823399">
    <property type="component" value="Unassembled WGS sequence"/>
</dbReference>
<evidence type="ECO:0000256" key="2">
    <source>
        <dbReference type="ARBA" id="ARBA00022840"/>
    </source>
</evidence>
<dbReference type="Gene3D" id="3.40.50.300">
    <property type="entry name" value="P-loop containing nucleotide triphosphate hydrolases"/>
    <property type="match status" value="1"/>
</dbReference>
<keyword evidence="2" id="KW-0067">ATP-binding</keyword>
<dbReference type="AlphaFoldDB" id="A0A9P7JLG6"/>
<dbReference type="RefSeq" id="XP_041284503.1">
    <property type="nucleotide sequence ID" value="XM_041430467.1"/>
</dbReference>
<evidence type="ECO:0000256" key="3">
    <source>
        <dbReference type="ARBA" id="ARBA00023242"/>
    </source>
</evidence>
<protein>
    <submittedName>
        <fullName evidence="4">Uncharacterized protein</fullName>
    </submittedName>
</protein>
<dbReference type="OrthoDB" id="5575062at2759"/>
<sequence>SNRYPELDVCSMEVHFCEIIDLPRPDTHSAVPNSSLIVACTATKSNTSRHTLNSRPVSYTEVQTVLRGRGIDLTHKCFLILQ</sequence>
<keyword evidence="3" id="KW-0539">Nucleus</keyword>
<comment type="caution">
    <text evidence="4">The sequence shown here is derived from an EMBL/GenBank/DDBJ whole genome shotgun (WGS) entry which is preliminary data.</text>
</comment>
<gene>
    <name evidence="4" type="ORF">F5147DRAFT_554278</name>
</gene>
<dbReference type="InterPro" id="IPR027417">
    <property type="entry name" value="P-loop_NTPase"/>
</dbReference>
<evidence type="ECO:0000313" key="4">
    <source>
        <dbReference type="EMBL" id="KAG2084484.1"/>
    </source>
</evidence>
<feature type="non-terminal residue" evidence="4">
    <location>
        <position position="1"/>
    </location>
</feature>
<dbReference type="GO" id="GO:0005524">
    <property type="term" value="F:ATP binding"/>
    <property type="evidence" value="ECO:0007669"/>
    <property type="project" value="UniProtKB-KW"/>
</dbReference>
<keyword evidence="1" id="KW-0547">Nucleotide-binding</keyword>
<dbReference type="EMBL" id="JABBWM010000216">
    <property type="protein sequence ID" value="KAG2084484.1"/>
    <property type="molecule type" value="Genomic_DNA"/>
</dbReference>
<dbReference type="GeneID" id="64692726"/>
<keyword evidence="5" id="KW-1185">Reference proteome</keyword>
<evidence type="ECO:0000313" key="5">
    <source>
        <dbReference type="Proteomes" id="UP000823399"/>
    </source>
</evidence>
<accession>A0A9P7JLG6</accession>
<name>A0A9P7JLG6_9AGAM</name>
<reference evidence="4" key="1">
    <citation type="journal article" date="2020" name="New Phytol.">
        <title>Comparative genomics reveals dynamic genome evolution in host specialist ectomycorrhizal fungi.</title>
        <authorList>
            <person name="Lofgren L.A."/>
            <person name="Nguyen N.H."/>
            <person name="Vilgalys R."/>
            <person name="Ruytinx J."/>
            <person name="Liao H.L."/>
            <person name="Branco S."/>
            <person name="Kuo A."/>
            <person name="LaButti K."/>
            <person name="Lipzen A."/>
            <person name="Andreopoulos W."/>
            <person name="Pangilinan J."/>
            <person name="Riley R."/>
            <person name="Hundley H."/>
            <person name="Na H."/>
            <person name="Barry K."/>
            <person name="Grigoriev I.V."/>
            <person name="Stajich J.E."/>
            <person name="Kennedy P.G."/>
        </authorList>
    </citation>
    <scope>NUCLEOTIDE SEQUENCE</scope>
    <source>
        <strain evidence="4">FC423</strain>
    </source>
</reference>
<dbReference type="GO" id="GO:0000796">
    <property type="term" value="C:condensin complex"/>
    <property type="evidence" value="ECO:0007669"/>
    <property type="project" value="TreeGrafter"/>
</dbReference>
<dbReference type="GO" id="GO:0007076">
    <property type="term" value="P:mitotic chromosome condensation"/>
    <property type="evidence" value="ECO:0007669"/>
    <property type="project" value="TreeGrafter"/>
</dbReference>
<dbReference type="PANTHER" id="PTHR18937">
    <property type="entry name" value="STRUCTURAL MAINTENANCE OF CHROMOSOMES SMC FAMILY MEMBER"/>
    <property type="match status" value="1"/>
</dbReference>
<organism evidence="4 5">
    <name type="scientific">Suillus discolor</name>
    <dbReference type="NCBI Taxonomy" id="1912936"/>
    <lineage>
        <taxon>Eukaryota</taxon>
        <taxon>Fungi</taxon>
        <taxon>Dikarya</taxon>
        <taxon>Basidiomycota</taxon>
        <taxon>Agaricomycotina</taxon>
        <taxon>Agaricomycetes</taxon>
        <taxon>Agaricomycetidae</taxon>
        <taxon>Boletales</taxon>
        <taxon>Suillineae</taxon>
        <taxon>Suillaceae</taxon>
        <taxon>Suillus</taxon>
    </lineage>
</organism>
<dbReference type="PANTHER" id="PTHR18937:SF172">
    <property type="entry name" value="STRUCTURAL MAINTENANCE OF CHROMOSOMES PROTEIN"/>
    <property type="match status" value="1"/>
</dbReference>
<feature type="non-terminal residue" evidence="4">
    <location>
        <position position="82"/>
    </location>
</feature>